<organism evidence="2 3">
    <name type="scientific">Hallella mizrahii</name>
    <dbReference type="NCBI Taxonomy" id="2606637"/>
    <lineage>
        <taxon>Bacteria</taxon>
        <taxon>Pseudomonadati</taxon>
        <taxon>Bacteroidota</taxon>
        <taxon>Bacteroidia</taxon>
        <taxon>Bacteroidales</taxon>
        <taxon>Prevotellaceae</taxon>
        <taxon>Hallella</taxon>
    </lineage>
</organism>
<dbReference type="Proteomes" id="UP000438914">
    <property type="component" value="Unassembled WGS sequence"/>
</dbReference>
<accession>A0A7K0KDF4</accession>
<dbReference type="PANTHER" id="PTHR13696:SF52">
    <property type="entry name" value="PARA FAMILY PROTEIN CT_582"/>
    <property type="match status" value="1"/>
</dbReference>
<reference evidence="2 3" key="1">
    <citation type="submission" date="2019-08" db="EMBL/GenBank/DDBJ databases">
        <title>In-depth cultivation of the pig gut microbiome towards novel bacterial diversity and tailored functional studies.</title>
        <authorList>
            <person name="Wylensek D."/>
            <person name="Hitch T.C.A."/>
            <person name="Clavel T."/>
        </authorList>
    </citation>
    <scope>NUCLEOTIDE SEQUENCE [LARGE SCALE GENOMIC DNA]</scope>
    <source>
        <strain evidence="2 3">LKV-178-WT-2A</strain>
    </source>
</reference>
<feature type="domain" description="CobQ/CobB/MinD/ParA nucleotide binding" evidence="1">
    <location>
        <begin position="6"/>
        <end position="159"/>
    </location>
</feature>
<proteinExistence type="predicted"/>
<keyword evidence="3" id="KW-1185">Reference proteome</keyword>
<protein>
    <submittedName>
        <fullName evidence="2">ParA family protein</fullName>
    </submittedName>
</protein>
<evidence type="ECO:0000313" key="2">
    <source>
        <dbReference type="EMBL" id="MST83956.1"/>
    </source>
</evidence>
<sequence length="221" mass="25345">MKNKKIVFANQKGGVGKSTLCILFANYLAWKKQDVCIIDTDLQKTIMMQRKKDCELYPDTDEPYNVQDFDVADPETMQQLMDSASQTEGYVLFDSPGNVSEDGLVPMFTNADYIICPYEYEEKTLDSTGMFVQVINALRKLTPEMQAKLFFVPNRIDVRIGTTDELKMWKQTDAIFKQLGAVTPRITARAALKRINTFEITPSQRDAVRPAFEFIIRRIKE</sequence>
<dbReference type="CDD" id="cd02042">
    <property type="entry name" value="ParAB_family"/>
    <property type="match status" value="1"/>
</dbReference>
<dbReference type="SUPFAM" id="SSF52540">
    <property type="entry name" value="P-loop containing nucleoside triphosphate hydrolases"/>
    <property type="match status" value="1"/>
</dbReference>
<dbReference type="InterPro" id="IPR027417">
    <property type="entry name" value="P-loop_NTPase"/>
</dbReference>
<gene>
    <name evidence="2" type="ORF">FYJ73_04620</name>
</gene>
<dbReference type="PANTHER" id="PTHR13696">
    <property type="entry name" value="P-LOOP CONTAINING NUCLEOSIDE TRIPHOSPHATE HYDROLASE"/>
    <property type="match status" value="1"/>
</dbReference>
<dbReference type="AlphaFoldDB" id="A0A7K0KDF4"/>
<evidence type="ECO:0000259" key="1">
    <source>
        <dbReference type="Pfam" id="PF01656"/>
    </source>
</evidence>
<dbReference type="InterPro" id="IPR002586">
    <property type="entry name" value="CobQ/CobB/MinD/ParA_Nub-bd_dom"/>
</dbReference>
<dbReference type="EMBL" id="VUNG01000007">
    <property type="protein sequence ID" value="MST83956.1"/>
    <property type="molecule type" value="Genomic_DNA"/>
</dbReference>
<comment type="caution">
    <text evidence="2">The sequence shown here is derived from an EMBL/GenBank/DDBJ whole genome shotgun (WGS) entry which is preliminary data.</text>
</comment>
<dbReference type="InterPro" id="IPR050678">
    <property type="entry name" value="DNA_Partitioning_ATPase"/>
</dbReference>
<evidence type="ECO:0000313" key="3">
    <source>
        <dbReference type="Proteomes" id="UP000438914"/>
    </source>
</evidence>
<dbReference type="RefSeq" id="WP_154533540.1">
    <property type="nucleotide sequence ID" value="NZ_VUNG01000007.1"/>
</dbReference>
<name>A0A7K0KDF4_9BACT</name>
<dbReference type="Pfam" id="PF01656">
    <property type="entry name" value="CbiA"/>
    <property type="match status" value="1"/>
</dbReference>
<dbReference type="Gene3D" id="3.40.50.300">
    <property type="entry name" value="P-loop containing nucleotide triphosphate hydrolases"/>
    <property type="match status" value="1"/>
</dbReference>